<accession>A0A2P2R0N1</accession>
<name>A0A2P2R0N1_RHIMU</name>
<sequence length="34" mass="4159">MSCCNLCLNSWNHLLELLIWVHLWMIFSKWLVLV</sequence>
<dbReference type="EMBL" id="GGEC01092296">
    <property type="protein sequence ID" value="MBX72780.1"/>
    <property type="molecule type" value="Transcribed_RNA"/>
</dbReference>
<reference evidence="1" key="1">
    <citation type="submission" date="2018-02" db="EMBL/GenBank/DDBJ databases">
        <title>Rhizophora mucronata_Transcriptome.</title>
        <authorList>
            <person name="Meera S.P."/>
            <person name="Sreeshan A."/>
            <person name="Augustine A."/>
        </authorList>
    </citation>
    <scope>NUCLEOTIDE SEQUENCE</scope>
    <source>
        <tissue evidence="1">Leaf</tissue>
    </source>
</reference>
<evidence type="ECO:0000313" key="1">
    <source>
        <dbReference type="EMBL" id="MBX72780.1"/>
    </source>
</evidence>
<dbReference type="AlphaFoldDB" id="A0A2P2R0N1"/>
<protein>
    <submittedName>
        <fullName evidence="1">Uncharacterized protein</fullName>
    </submittedName>
</protein>
<organism evidence="1">
    <name type="scientific">Rhizophora mucronata</name>
    <name type="common">Asiatic mangrove</name>
    <dbReference type="NCBI Taxonomy" id="61149"/>
    <lineage>
        <taxon>Eukaryota</taxon>
        <taxon>Viridiplantae</taxon>
        <taxon>Streptophyta</taxon>
        <taxon>Embryophyta</taxon>
        <taxon>Tracheophyta</taxon>
        <taxon>Spermatophyta</taxon>
        <taxon>Magnoliopsida</taxon>
        <taxon>eudicotyledons</taxon>
        <taxon>Gunneridae</taxon>
        <taxon>Pentapetalae</taxon>
        <taxon>rosids</taxon>
        <taxon>fabids</taxon>
        <taxon>Malpighiales</taxon>
        <taxon>Rhizophoraceae</taxon>
        <taxon>Rhizophora</taxon>
    </lineage>
</organism>
<proteinExistence type="predicted"/>